<organism evidence="1 2">
    <name type="scientific">Clohesyomyces aquaticus</name>
    <dbReference type="NCBI Taxonomy" id="1231657"/>
    <lineage>
        <taxon>Eukaryota</taxon>
        <taxon>Fungi</taxon>
        <taxon>Dikarya</taxon>
        <taxon>Ascomycota</taxon>
        <taxon>Pezizomycotina</taxon>
        <taxon>Dothideomycetes</taxon>
        <taxon>Pleosporomycetidae</taxon>
        <taxon>Pleosporales</taxon>
        <taxon>Lindgomycetaceae</taxon>
        <taxon>Clohesyomyces</taxon>
    </lineage>
</organism>
<comment type="caution">
    <text evidence="1">The sequence shown here is derived from an EMBL/GenBank/DDBJ whole genome shotgun (WGS) entry which is preliminary data.</text>
</comment>
<accession>A0A1Y2A884</accession>
<evidence type="ECO:0000313" key="1">
    <source>
        <dbReference type="EMBL" id="ORY18684.1"/>
    </source>
</evidence>
<proteinExistence type="predicted"/>
<name>A0A1Y2A884_9PLEO</name>
<keyword evidence="2" id="KW-1185">Reference proteome</keyword>
<gene>
    <name evidence="1" type="ORF">BCR34DRAFT_595920</name>
</gene>
<evidence type="ECO:0000313" key="2">
    <source>
        <dbReference type="Proteomes" id="UP000193144"/>
    </source>
</evidence>
<dbReference type="Proteomes" id="UP000193144">
    <property type="component" value="Unassembled WGS sequence"/>
</dbReference>
<protein>
    <submittedName>
        <fullName evidence="1">Uncharacterized protein</fullName>
    </submittedName>
</protein>
<dbReference type="EMBL" id="MCFA01000005">
    <property type="protein sequence ID" value="ORY18684.1"/>
    <property type="molecule type" value="Genomic_DNA"/>
</dbReference>
<reference evidence="1 2" key="1">
    <citation type="submission" date="2016-07" db="EMBL/GenBank/DDBJ databases">
        <title>Pervasive Adenine N6-methylation of Active Genes in Fungi.</title>
        <authorList>
            <consortium name="DOE Joint Genome Institute"/>
            <person name="Mondo S.J."/>
            <person name="Dannebaum R.O."/>
            <person name="Kuo R.C."/>
            <person name="Labutti K."/>
            <person name="Haridas S."/>
            <person name="Kuo A."/>
            <person name="Salamov A."/>
            <person name="Ahrendt S.R."/>
            <person name="Lipzen A."/>
            <person name="Sullivan W."/>
            <person name="Andreopoulos W.B."/>
            <person name="Clum A."/>
            <person name="Lindquist E."/>
            <person name="Daum C."/>
            <person name="Ramamoorthy G.K."/>
            <person name="Gryganskyi A."/>
            <person name="Culley D."/>
            <person name="Magnuson J.K."/>
            <person name="James T.Y."/>
            <person name="O'Malley M.A."/>
            <person name="Stajich J.E."/>
            <person name="Spatafora J.W."/>
            <person name="Visel A."/>
            <person name="Grigoriev I.V."/>
        </authorList>
    </citation>
    <scope>NUCLEOTIDE SEQUENCE [LARGE SCALE GENOMIC DNA]</scope>
    <source>
        <strain evidence="1 2">CBS 115471</strain>
    </source>
</reference>
<dbReference type="AlphaFoldDB" id="A0A1Y2A884"/>
<sequence>MPTGHGESVARFIPQAQHPTSITVKLNLSLLLPPRFPQRQISRETFFTNLNVYKKSRDVVGSNIAGFIQAVREEYAFRAHEEERLQNLRIDLAVKAEEEDLRRQIALWKALDSLTTHVELLEAQPAFCQDREVMQTQTDSKLETLLKKARLCPSQPSSAPRNP</sequence>